<gene>
    <name evidence="1" type="ordered locus">VIT_18s0041g00230</name>
</gene>
<evidence type="ECO:0000313" key="1">
    <source>
        <dbReference type="EMBL" id="CBI39352.3"/>
    </source>
</evidence>
<name>D7U9D8_VITVI</name>
<dbReference type="SUPFAM" id="SSF52047">
    <property type="entry name" value="RNI-like"/>
    <property type="match status" value="1"/>
</dbReference>
<organism evidence="1 2">
    <name type="scientific">Vitis vinifera</name>
    <name type="common">Grape</name>
    <dbReference type="NCBI Taxonomy" id="29760"/>
    <lineage>
        <taxon>Eukaryota</taxon>
        <taxon>Viridiplantae</taxon>
        <taxon>Streptophyta</taxon>
        <taxon>Embryophyta</taxon>
        <taxon>Tracheophyta</taxon>
        <taxon>Spermatophyta</taxon>
        <taxon>Magnoliopsida</taxon>
        <taxon>eudicotyledons</taxon>
        <taxon>Gunneridae</taxon>
        <taxon>Pentapetalae</taxon>
        <taxon>rosids</taxon>
        <taxon>Vitales</taxon>
        <taxon>Vitaceae</taxon>
        <taxon>Viteae</taxon>
        <taxon>Vitis</taxon>
    </lineage>
</organism>
<accession>D7U9D8</accession>
<keyword evidence="2" id="KW-1185">Reference proteome</keyword>
<dbReference type="EMBL" id="FN596744">
    <property type="protein sequence ID" value="CBI39352.3"/>
    <property type="molecule type" value="Genomic_DNA"/>
</dbReference>
<proteinExistence type="predicted"/>
<reference evidence="2" key="1">
    <citation type="journal article" date="2007" name="Nature">
        <title>The grapevine genome sequence suggests ancestral hexaploidization in major angiosperm phyla.</title>
        <authorList>
            <consortium name="The French-Italian Public Consortium for Grapevine Genome Characterization."/>
            <person name="Jaillon O."/>
            <person name="Aury J.-M."/>
            <person name="Noel B."/>
            <person name="Policriti A."/>
            <person name="Clepet C."/>
            <person name="Casagrande A."/>
            <person name="Choisne N."/>
            <person name="Aubourg S."/>
            <person name="Vitulo N."/>
            <person name="Jubin C."/>
            <person name="Vezzi A."/>
            <person name="Legeai F."/>
            <person name="Hugueney P."/>
            <person name="Dasilva C."/>
            <person name="Horner D."/>
            <person name="Mica E."/>
            <person name="Jublot D."/>
            <person name="Poulain J."/>
            <person name="Bruyere C."/>
            <person name="Billault A."/>
            <person name="Segurens B."/>
            <person name="Gouyvenoux M."/>
            <person name="Ugarte E."/>
            <person name="Cattonaro F."/>
            <person name="Anthouard V."/>
            <person name="Vico V."/>
            <person name="Del Fabbro C."/>
            <person name="Alaux M."/>
            <person name="Di Gaspero G."/>
            <person name="Dumas V."/>
            <person name="Felice N."/>
            <person name="Paillard S."/>
            <person name="Juman I."/>
            <person name="Moroldo M."/>
            <person name="Scalabrin S."/>
            <person name="Canaguier A."/>
            <person name="Le Clainche I."/>
            <person name="Malacrida G."/>
            <person name="Durand E."/>
            <person name="Pesole G."/>
            <person name="Laucou V."/>
            <person name="Chatelet P."/>
            <person name="Merdinoglu D."/>
            <person name="Delledonne M."/>
            <person name="Pezzotti M."/>
            <person name="Lecharny A."/>
            <person name="Scarpelli C."/>
            <person name="Artiguenave F."/>
            <person name="Pe M.E."/>
            <person name="Valle G."/>
            <person name="Morgante M."/>
            <person name="Caboche M."/>
            <person name="Adam-Blondon A.-F."/>
            <person name="Weissenbach J."/>
            <person name="Quetier F."/>
            <person name="Wincker P."/>
        </authorList>
    </citation>
    <scope>NUCLEOTIDE SEQUENCE [LARGE SCALE GENOMIC DNA]</scope>
    <source>
        <strain evidence="2">cv. Pinot noir / PN40024</strain>
    </source>
</reference>
<dbReference type="PaxDb" id="29760-VIT_18s0041g00230.t01"/>
<dbReference type="InParanoid" id="D7U9D8"/>
<dbReference type="HOGENOM" id="CLU_2781060_0_0_1"/>
<dbReference type="AlphaFoldDB" id="D7U9D8"/>
<sequence length="69" mass="7840">MTLKKRHYLKTLLFLPLKRQDNASLKSIKLSHSQHLTKTPDFSGVPNLRRLILKGCTSLVENCLPQLGV</sequence>
<protein>
    <submittedName>
        <fullName evidence="1">Uncharacterized protein</fullName>
    </submittedName>
</protein>
<dbReference type="Proteomes" id="UP000009183">
    <property type="component" value="Chromosome 18"/>
</dbReference>
<evidence type="ECO:0000313" key="2">
    <source>
        <dbReference type="Proteomes" id="UP000009183"/>
    </source>
</evidence>